<dbReference type="AlphaFoldDB" id="A0A835C7Z8"/>
<name>A0A835C7Z8_9FABA</name>
<dbReference type="EMBL" id="JAAIUW010000004">
    <property type="protein sequence ID" value="KAF7834581.1"/>
    <property type="molecule type" value="Genomic_DNA"/>
</dbReference>
<protein>
    <submittedName>
        <fullName evidence="1">Uncharacterized protein</fullName>
    </submittedName>
</protein>
<gene>
    <name evidence="1" type="ORF">G2W53_009440</name>
</gene>
<keyword evidence="2" id="KW-1185">Reference proteome</keyword>
<comment type="caution">
    <text evidence="1">The sequence shown here is derived from an EMBL/GenBank/DDBJ whole genome shotgun (WGS) entry which is preliminary data.</text>
</comment>
<reference evidence="1" key="1">
    <citation type="submission" date="2020-09" db="EMBL/GenBank/DDBJ databases">
        <title>Genome-Enabled Discovery of Anthraquinone Biosynthesis in Senna tora.</title>
        <authorList>
            <person name="Kang S.-H."/>
            <person name="Pandey R.P."/>
            <person name="Lee C.-M."/>
            <person name="Sim J.-S."/>
            <person name="Jeong J.-T."/>
            <person name="Choi B.-S."/>
            <person name="Jung M."/>
            <person name="Ginzburg D."/>
            <person name="Zhao K."/>
            <person name="Won S.Y."/>
            <person name="Oh T.-J."/>
            <person name="Yu Y."/>
            <person name="Kim N.-H."/>
            <person name="Lee O.R."/>
            <person name="Lee T.-H."/>
            <person name="Bashyal P."/>
            <person name="Kim T.-S."/>
            <person name="Lee W.-H."/>
            <person name="Kawkins C."/>
            <person name="Kim C.-K."/>
            <person name="Kim J.S."/>
            <person name="Ahn B.O."/>
            <person name="Rhee S.Y."/>
            <person name="Sohng J.K."/>
        </authorList>
    </citation>
    <scope>NUCLEOTIDE SEQUENCE</scope>
    <source>
        <tissue evidence="1">Leaf</tissue>
    </source>
</reference>
<organism evidence="1 2">
    <name type="scientific">Senna tora</name>
    <dbReference type="NCBI Taxonomy" id="362788"/>
    <lineage>
        <taxon>Eukaryota</taxon>
        <taxon>Viridiplantae</taxon>
        <taxon>Streptophyta</taxon>
        <taxon>Embryophyta</taxon>
        <taxon>Tracheophyta</taxon>
        <taxon>Spermatophyta</taxon>
        <taxon>Magnoliopsida</taxon>
        <taxon>eudicotyledons</taxon>
        <taxon>Gunneridae</taxon>
        <taxon>Pentapetalae</taxon>
        <taxon>rosids</taxon>
        <taxon>fabids</taxon>
        <taxon>Fabales</taxon>
        <taxon>Fabaceae</taxon>
        <taxon>Caesalpinioideae</taxon>
        <taxon>Cassia clade</taxon>
        <taxon>Senna</taxon>
    </lineage>
</organism>
<proteinExistence type="predicted"/>
<accession>A0A835C7Z8</accession>
<evidence type="ECO:0000313" key="1">
    <source>
        <dbReference type="EMBL" id="KAF7834581.1"/>
    </source>
</evidence>
<dbReference type="Proteomes" id="UP000634136">
    <property type="component" value="Unassembled WGS sequence"/>
</dbReference>
<evidence type="ECO:0000313" key="2">
    <source>
        <dbReference type="Proteomes" id="UP000634136"/>
    </source>
</evidence>
<sequence length="61" mass="6613">MTTVSPKRQIYKSASIGSTTLSLKEATQKSASVQMTTLSPKRQFYKSASIGSTTLSPKEEN</sequence>